<dbReference type="STRING" id="596151.DesfrDRAFT_1855"/>
<evidence type="ECO:0000256" key="1">
    <source>
        <dbReference type="ARBA" id="ARBA00023015"/>
    </source>
</evidence>
<dbReference type="PROSITE" id="PS01124">
    <property type="entry name" value="HTH_ARAC_FAMILY_2"/>
    <property type="match status" value="1"/>
</dbReference>
<dbReference type="eggNOG" id="COG3449">
    <property type="taxonomic scope" value="Bacteria"/>
</dbReference>
<dbReference type="SUPFAM" id="SSF55136">
    <property type="entry name" value="Probable bacterial effector-binding domain"/>
    <property type="match status" value="1"/>
</dbReference>
<evidence type="ECO:0000313" key="5">
    <source>
        <dbReference type="EMBL" id="EFL51416.1"/>
    </source>
</evidence>
<evidence type="ECO:0000256" key="2">
    <source>
        <dbReference type="ARBA" id="ARBA00023125"/>
    </source>
</evidence>
<dbReference type="SMART" id="SM00871">
    <property type="entry name" value="AraC_E_bind"/>
    <property type="match status" value="1"/>
</dbReference>
<feature type="domain" description="HTH araC/xylS-type" evidence="4">
    <location>
        <begin position="14"/>
        <end position="112"/>
    </location>
</feature>
<dbReference type="InterPro" id="IPR011256">
    <property type="entry name" value="Reg_factor_effector_dom_sf"/>
</dbReference>
<dbReference type="PROSITE" id="PS00041">
    <property type="entry name" value="HTH_ARAC_FAMILY_1"/>
    <property type="match status" value="1"/>
</dbReference>
<dbReference type="Gene3D" id="1.10.10.60">
    <property type="entry name" value="Homeodomain-like"/>
    <property type="match status" value="2"/>
</dbReference>
<organism evidence="5 6">
    <name type="scientific">Solidesulfovibrio fructosivorans JJ]</name>
    <dbReference type="NCBI Taxonomy" id="596151"/>
    <lineage>
        <taxon>Bacteria</taxon>
        <taxon>Pseudomonadati</taxon>
        <taxon>Thermodesulfobacteriota</taxon>
        <taxon>Desulfovibrionia</taxon>
        <taxon>Desulfovibrionales</taxon>
        <taxon>Desulfovibrionaceae</taxon>
        <taxon>Solidesulfovibrio</taxon>
    </lineage>
</organism>
<protein>
    <submittedName>
        <fullName evidence="5">Transcriptional regulator, AraC family</fullName>
    </submittedName>
</protein>
<dbReference type="GO" id="GO:0003700">
    <property type="term" value="F:DNA-binding transcription factor activity"/>
    <property type="evidence" value="ECO:0007669"/>
    <property type="project" value="InterPro"/>
</dbReference>
<dbReference type="PANTHER" id="PTHR40055">
    <property type="entry name" value="TRANSCRIPTIONAL REGULATOR YGIV-RELATED"/>
    <property type="match status" value="1"/>
</dbReference>
<evidence type="ECO:0000256" key="3">
    <source>
        <dbReference type="ARBA" id="ARBA00023163"/>
    </source>
</evidence>
<sequence length="293" mass="32948">MGTETRKEWQRRIMRAMRFMEARLDEELSLDDIAREAHFSPYHFHRIFTGMTGESVRAYLRRLRLARATHRLSYGKCSVTEVALRAGFEAPEAFTRAFRAAYGMPPSAWRKAFRGRSRPRELSELLPPIIMKERCMELEVTIKRLPPLRVACVRHVGPYDQCEAAWVKLCAEAGKRGLFGPDTKFLGVGHDDPQITPPEKIRYDACLTVPEGFAGTPELPVAVVGDGDYATAVIKGPYTLLAGAYAWLCGVWGPDSGREFAGAPSLEFYLNDPKTTPPEEWLTEICVPLEAAR</sequence>
<dbReference type="AlphaFoldDB" id="E1JW56"/>
<dbReference type="InterPro" id="IPR010499">
    <property type="entry name" value="AraC_E-bd"/>
</dbReference>
<dbReference type="InterPro" id="IPR050908">
    <property type="entry name" value="SmbC-like"/>
</dbReference>
<proteinExistence type="predicted"/>
<comment type="caution">
    <text evidence="5">The sequence shown here is derived from an EMBL/GenBank/DDBJ whole genome shotgun (WGS) entry which is preliminary data.</text>
</comment>
<dbReference type="SMART" id="SM00342">
    <property type="entry name" value="HTH_ARAC"/>
    <property type="match status" value="1"/>
</dbReference>
<dbReference type="Proteomes" id="UP000006250">
    <property type="component" value="Unassembled WGS sequence"/>
</dbReference>
<dbReference type="Gene3D" id="3.20.80.10">
    <property type="entry name" value="Regulatory factor, effector binding domain"/>
    <property type="match status" value="1"/>
</dbReference>
<gene>
    <name evidence="5" type="ORF">DesfrDRAFT_1855</name>
</gene>
<dbReference type="InterPro" id="IPR018062">
    <property type="entry name" value="HTH_AraC-typ_CS"/>
</dbReference>
<accession>E1JW56</accession>
<keyword evidence="2" id="KW-0238">DNA-binding</keyword>
<dbReference type="Pfam" id="PF06445">
    <property type="entry name" value="GyrI-like"/>
    <property type="match status" value="1"/>
</dbReference>
<evidence type="ECO:0000313" key="6">
    <source>
        <dbReference type="Proteomes" id="UP000006250"/>
    </source>
</evidence>
<dbReference type="OrthoDB" id="5337216at2"/>
<dbReference type="RefSeq" id="WP_005993209.1">
    <property type="nucleotide sequence ID" value="NZ_AECZ01000010.1"/>
</dbReference>
<dbReference type="InterPro" id="IPR029442">
    <property type="entry name" value="GyrI-like"/>
</dbReference>
<name>E1JW56_SOLFR</name>
<dbReference type="InterPro" id="IPR009057">
    <property type="entry name" value="Homeodomain-like_sf"/>
</dbReference>
<dbReference type="eggNOG" id="COG2207">
    <property type="taxonomic scope" value="Bacteria"/>
</dbReference>
<reference evidence="5 6" key="1">
    <citation type="submission" date="2010-08" db="EMBL/GenBank/DDBJ databases">
        <title>The draft genome of Desulfovibrio fructosovorans JJ.</title>
        <authorList>
            <consortium name="US DOE Joint Genome Institute (JGI-PGF)"/>
            <person name="Lucas S."/>
            <person name="Copeland A."/>
            <person name="Lapidus A."/>
            <person name="Cheng J.-F."/>
            <person name="Bruce D."/>
            <person name="Goodwin L."/>
            <person name="Pitluck S."/>
            <person name="Land M.L."/>
            <person name="Hauser L."/>
            <person name="Chang Y.-J."/>
            <person name="Jeffries C."/>
            <person name="Wall J.D."/>
            <person name="Stahl D.A."/>
            <person name="Arkin A.P."/>
            <person name="Dehal P."/>
            <person name="Stolyar S.M."/>
            <person name="Hazen T.C."/>
            <person name="Woyke T.J."/>
        </authorList>
    </citation>
    <scope>NUCLEOTIDE SEQUENCE [LARGE SCALE GENOMIC DNA]</scope>
    <source>
        <strain evidence="5 6">JJ</strain>
    </source>
</reference>
<keyword evidence="1" id="KW-0805">Transcription regulation</keyword>
<dbReference type="PRINTS" id="PR00032">
    <property type="entry name" value="HTHARAC"/>
</dbReference>
<dbReference type="PANTHER" id="PTHR40055:SF1">
    <property type="entry name" value="TRANSCRIPTIONAL REGULATOR YGIV-RELATED"/>
    <property type="match status" value="1"/>
</dbReference>
<dbReference type="SUPFAM" id="SSF46689">
    <property type="entry name" value="Homeodomain-like"/>
    <property type="match status" value="2"/>
</dbReference>
<keyword evidence="6" id="KW-1185">Reference proteome</keyword>
<dbReference type="EMBL" id="AECZ01000010">
    <property type="protein sequence ID" value="EFL51416.1"/>
    <property type="molecule type" value="Genomic_DNA"/>
</dbReference>
<dbReference type="GO" id="GO:0043565">
    <property type="term" value="F:sequence-specific DNA binding"/>
    <property type="evidence" value="ECO:0007669"/>
    <property type="project" value="InterPro"/>
</dbReference>
<dbReference type="InterPro" id="IPR020449">
    <property type="entry name" value="Tscrpt_reg_AraC-type_HTH"/>
</dbReference>
<evidence type="ECO:0000259" key="4">
    <source>
        <dbReference type="PROSITE" id="PS01124"/>
    </source>
</evidence>
<keyword evidence="3" id="KW-0804">Transcription</keyword>
<dbReference type="InterPro" id="IPR018060">
    <property type="entry name" value="HTH_AraC"/>
</dbReference>
<dbReference type="Pfam" id="PF12833">
    <property type="entry name" value="HTH_18"/>
    <property type="match status" value="1"/>
</dbReference>